<comment type="caution">
    <text evidence="1">The sequence shown here is derived from an EMBL/GenBank/DDBJ whole genome shotgun (WGS) entry which is preliminary data.</text>
</comment>
<sequence length="59" mass="6699">MAKSWLHCLHLTPPTHWMRISALMTSPAQPPVLLSNVLMNGESLKEVQSAAVVYFHWEI</sequence>
<dbReference type="AlphaFoldDB" id="A0A9D4BIU8"/>
<name>A0A9D4BIU8_DREPO</name>
<proteinExistence type="predicted"/>
<evidence type="ECO:0000313" key="1">
    <source>
        <dbReference type="EMBL" id="KAH3704940.1"/>
    </source>
</evidence>
<keyword evidence="2" id="KW-1185">Reference proteome</keyword>
<accession>A0A9D4BIU8</accession>
<dbReference type="Proteomes" id="UP000828390">
    <property type="component" value="Unassembled WGS sequence"/>
</dbReference>
<protein>
    <submittedName>
        <fullName evidence="1">Uncharacterized protein</fullName>
    </submittedName>
</protein>
<organism evidence="1 2">
    <name type="scientific">Dreissena polymorpha</name>
    <name type="common">Zebra mussel</name>
    <name type="synonym">Mytilus polymorpha</name>
    <dbReference type="NCBI Taxonomy" id="45954"/>
    <lineage>
        <taxon>Eukaryota</taxon>
        <taxon>Metazoa</taxon>
        <taxon>Spiralia</taxon>
        <taxon>Lophotrochozoa</taxon>
        <taxon>Mollusca</taxon>
        <taxon>Bivalvia</taxon>
        <taxon>Autobranchia</taxon>
        <taxon>Heteroconchia</taxon>
        <taxon>Euheterodonta</taxon>
        <taxon>Imparidentia</taxon>
        <taxon>Neoheterodontei</taxon>
        <taxon>Myida</taxon>
        <taxon>Dreissenoidea</taxon>
        <taxon>Dreissenidae</taxon>
        <taxon>Dreissena</taxon>
    </lineage>
</organism>
<reference evidence="1" key="2">
    <citation type="submission" date="2020-11" db="EMBL/GenBank/DDBJ databases">
        <authorList>
            <person name="McCartney M.A."/>
            <person name="Auch B."/>
            <person name="Kono T."/>
            <person name="Mallez S."/>
            <person name="Becker A."/>
            <person name="Gohl D.M."/>
            <person name="Silverstein K.A.T."/>
            <person name="Koren S."/>
            <person name="Bechman K.B."/>
            <person name="Herman A."/>
            <person name="Abrahante J.E."/>
            <person name="Garbe J."/>
        </authorList>
    </citation>
    <scope>NUCLEOTIDE SEQUENCE</scope>
    <source>
        <strain evidence="1">Duluth1</strain>
        <tissue evidence="1">Whole animal</tissue>
    </source>
</reference>
<gene>
    <name evidence="1" type="ORF">DPMN_080002</name>
</gene>
<evidence type="ECO:0000313" key="2">
    <source>
        <dbReference type="Proteomes" id="UP000828390"/>
    </source>
</evidence>
<reference evidence="1" key="1">
    <citation type="journal article" date="2019" name="bioRxiv">
        <title>The Genome of the Zebra Mussel, Dreissena polymorpha: A Resource for Invasive Species Research.</title>
        <authorList>
            <person name="McCartney M.A."/>
            <person name="Auch B."/>
            <person name="Kono T."/>
            <person name="Mallez S."/>
            <person name="Zhang Y."/>
            <person name="Obille A."/>
            <person name="Becker A."/>
            <person name="Abrahante J.E."/>
            <person name="Garbe J."/>
            <person name="Badalamenti J.P."/>
            <person name="Herman A."/>
            <person name="Mangelson H."/>
            <person name="Liachko I."/>
            <person name="Sullivan S."/>
            <person name="Sone E.D."/>
            <person name="Koren S."/>
            <person name="Silverstein K.A.T."/>
            <person name="Beckman K.B."/>
            <person name="Gohl D.M."/>
        </authorList>
    </citation>
    <scope>NUCLEOTIDE SEQUENCE</scope>
    <source>
        <strain evidence="1">Duluth1</strain>
        <tissue evidence="1">Whole animal</tissue>
    </source>
</reference>
<dbReference type="EMBL" id="JAIWYP010000015">
    <property type="protein sequence ID" value="KAH3704940.1"/>
    <property type="molecule type" value="Genomic_DNA"/>
</dbReference>